<feature type="transmembrane region" description="Helical" evidence="10">
    <location>
        <begin position="109"/>
        <end position="135"/>
    </location>
</feature>
<evidence type="ECO:0000256" key="1">
    <source>
        <dbReference type="ARBA" id="ARBA00004651"/>
    </source>
</evidence>
<evidence type="ECO:0000256" key="2">
    <source>
        <dbReference type="ARBA" id="ARBA00022448"/>
    </source>
</evidence>
<proteinExistence type="predicted"/>
<sequence length="663" mass="75466">MHTIFFILSMLVVVIIANVLYRHYSKFPLPIYLIVFGIGLAIFPLFRNFTLDPSLFILAVIAPLLYNEAQSASRYWIGRGAINIFSLSIILVVVTVLLVGTLLHGIFNFIPLVLTLVLCAIVTPTDATAVSTLIPKSDEYKIPQIIMQNESLFNDASGIVIFDLALTVFVTGTFSVNHALSIFIIQFVGGLLLGAIIGLVVRSVLRLLIGLSDDTPFIMVSIELIVPFLVYFIGEELQLSGILAVVAAGLVQGSERDNLGLVSSRMQLVRANVWEIVEEALSGIVFVLLGVSLPMIITQIMAQQATLIWVLILVGITLYVTKFIFRLIWTRYLVWMHRKSDHRWTDSWLMAFGGVSGTISLSLAFLLPETINGHPFVYRPMLIFIVAIVILISIIFASIFLPKITRGDQPDNQQDPEIWLHRMFVAGIHEIRDDQEFPAEASIVVDTISQQLPHRQLRNPRLQRKILFEADNAERKAVKHLYEQQKISSDELHDYIRFLDLSLLTVSGTIWHNLFLRIKFGIHISRRRELGVGQSMWLTSPLISEQLYWQHVFELNGKNIHPIESVGFDAAMKAIEPFRKHKTSQELHAVQRFYRERHRRMNLPKPSNSAIYQLFLRAFHAEYEFFQQAMLSGELPAEIAEQLQQHIVYDEMAYLQKRSSFMD</sequence>
<dbReference type="PANTHER" id="PTHR10110">
    <property type="entry name" value="SODIUM/HYDROGEN EXCHANGER"/>
    <property type="match status" value="1"/>
</dbReference>
<feature type="transmembrane region" description="Helical" evidence="10">
    <location>
        <begin position="307"/>
        <end position="328"/>
    </location>
</feature>
<keyword evidence="9" id="KW-0739">Sodium transport</keyword>
<feature type="transmembrane region" description="Helical" evidence="10">
    <location>
        <begin position="29"/>
        <end position="47"/>
    </location>
</feature>
<feature type="transmembrane region" description="Helical" evidence="10">
    <location>
        <begin position="380"/>
        <end position="401"/>
    </location>
</feature>
<keyword evidence="2" id="KW-0813">Transport</keyword>
<keyword evidence="6" id="KW-0915">Sodium</keyword>
<keyword evidence="3" id="KW-1003">Cell membrane</keyword>
<reference evidence="12 13" key="1">
    <citation type="submission" date="2014-11" db="EMBL/GenBank/DDBJ databases">
        <title>Complete genome sequence and analysis of Lactobacillus hokkaidonensis LOOC260T.</title>
        <authorList>
            <person name="Tanizawa Y."/>
            <person name="Tohno M."/>
            <person name="Kaminuma E."/>
            <person name="Nakamura Y."/>
            <person name="Arita M."/>
        </authorList>
    </citation>
    <scope>NUCLEOTIDE SEQUENCE [LARGE SCALE GENOMIC DNA]</scope>
    <source>
        <strain evidence="12 13">LOOC260</strain>
    </source>
</reference>
<dbReference type="GO" id="GO:0005886">
    <property type="term" value="C:plasma membrane"/>
    <property type="evidence" value="ECO:0007669"/>
    <property type="project" value="UniProtKB-SubCell"/>
</dbReference>
<evidence type="ECO:0000313" key="12">
    <source>
        <dbReference type="EMBL" id="BAP85264.1"/>
    </source>
</evidence>
<dbReference type="HOGENOM" id="CLU_005912_6_4_9"/>
<dbReference type="InterPro" id="IPR006153">
    <property type="entry name" value="Cation/H_exchanger_TM"/>
</dbReference>
<organism evidence="12 13">
    <name type="scientific">Paucilactobacillus hokkaidonensis JCM 18461</name>
    <dbReference type="NCBI Taxonomy" id="1291742"/>
    <lineage>
        <taxon>Bacteria</taxon>
        <taxon>Bacillati</taxon>
        <taxon>Bacillota</taxon>
        <taxon>Bacilli</taxon>
        <taxon>Lactobacillales</taxon>
        <taxon>Lactobacillaceae</taxon>
        <taxon>Paucilactobacillus</taxon>
    </lineage>
</organism>
<protein>
    <submittedName>
        <fullName evidence="12">Sodium/hydrogen exchanger family protein</fullName>
    </submittedName>
</protein>
<feature type="transmembrane region" description="Helical" evidence="10">
    <location>
        <begin position="182"/>
        <end position="205"/>
    </location>
</feature>
<dbReference type="Proteomes" id="UP000031620">
    <property type="component" value="Chromosome"/>
</dbReference>
<evidence type="ECO:0000256" key="10">
    <source>
        <dbReference type="SAM" id="Phobius"/>
    </source>
</evidence>
<dbReference type="Gene3D" id="6.10.140.1330">
    <property type="match status" value="1"/>
</dbReference>
<keyword evidence="5 10" id="KW-1133">Transmembrane helix</keyword>
<feature type="transmembrane region" description="Helical" evidence="10">
    <location>
        <begin position="280"/>
        <end position="301"/>
    </location>
</feature>
<evidence type="ECO:0000313" key="13">
    <source>
        <dbReference type="Proteomes" id="UP000031620"/>
    </source>
</evidence>
<feature type="transmembrane region" description="Helical" evidence="10">
    <location>
        <begin position="217"/>
        <end position="234"/>
    </location>
</feature>
<feature type="transmembrane region" description="Helical" evidence="10">
    <location>
        <begin position="156"/>
        <end position="176"/>
    </location>
</feature>
<dbReference type="GO" id="GO:0015386">
    <property type="term" value="F:potassium:proton antiporter activity"/>
    <property type="evidence" value="ECO:0007669"/>
    <property type="project" value="TreeGrafter"/>
</dbReference>
<evidence type="ECO:0000256" key="4">
    <source>
        <dbReference type="ARBA" id="ARBA00022692"/>
    </source>
</evidence>
<dbReference type="InterPro" id="IPR018422">
    <property type="entry name" value="Cation/H_exchanger_CPA1"/>
</dbReference>
<dbReference type="Pfam" id="PF00999">
    <property type="entry name" value="Na_H_Exchanger"/>
    <property type="match status" value="1"/>
</dbReference>
<accession>A0A0A1GW54</accession>
<dbReference type="PANTHER" id="PTHR10110:SF86">
    <property type="entry name" value="SODIUM_HYDROGEN EXCHANGER 7"/>
    <property type="match status" value="1"/>
</dbReference>
<gene>
    <name evidence="12" type="ORF">LOOC260_107240</name>
</gene>
<dbReference type="GO" id="GO:0098719">
    <property type="term" value="P:sodium ion import across plasma membrane"/>
    <property type="evidence" value="ECO:0007669"/>
    <property type="project" value="TreeGrafter"/>
</dbReference>
<dbReference type="EMBL" id="AP014680">
    <property type="protein sequence ID" value="BAP85264.1"/>
    <property type="molecule type" value="Genomic_DNA"/>
</dbReference>
<dbReference type="AlphaFoldDB" id="A0A0A1GW54"/>
<evidence type="ECO:0000256" key="3">
    <source>
        <dbReference type="ARBA" id="ARBA00022475"/>
    </source>
</evidence>
<dbReference type="STRING" id="1291742.LOOC260_107240"/>
<evidence type="ECO:0000256" key="9">
    <source>
        <dbReference type="ARBA" id="ARBA00023201"/>
    </source>
</evidence>
<keyword evidence="4 10" id="KW-0812">Transmembrane</keyword>
<feature type="transmembrane region" description="Helical" evidence="10">
    <location>
        <begin position="81"/>
        <end position="103"/>
    </location>
</feature>
<evidence type="ECO:0000256" key="5">
    <source>
        <dbReference type="ARBA" id="ARBA00022989"/>
    </source>
</evidence>
<comment type="subcellular location">
    <subcellularLocation>
        <location evidence="1">Cell membrane</location>
        <topology evidence="1">Multi-pass membrane protein</topology>
    </subcellularLocation>
</comment>
<feature type="transmembrane region" description="Helical" evidence="10">
    <location>
        <begin position="6"/>
        <end position="22"/>
    </location>
</feature>
<keyword evidence="8 10" id="KW-0472">Membrane</keyword>
<dbReference type="RefSeq" id="WP_041093063.1">
    <property type="nucleotide sequence ID" value="NZ_AP014680.1"/>
</dbReference>
<evidence type="ECO:0000259" key="11">
    <source>
        <dbReference type="Pfam" id="PF00999"/>
    </source>
</evidence>
<evidence type="ECO:0000256" key="6">
    <source>
        <dbReference type="ARBA" id="ARBA00023053"/>
    </source>
</evidence>
<name>A0A0A1GW54_9LACO</name>
<dbReference type="GO" id="GO:0015385">
    <property type="term" value="F:sodium:proton antiporter activity"/>
    <property type="evidence" value="ECO:0007669"/>
    <property type="project" value="InterPro"/>
</dbReference>
<feature type="domain" description="Cation/H+ exchanger transmembrane" evidence="11">
    <location>
        <begin position="14"/>
        <end position="404"/>
    </location>
</feature>
<dbReference type="KEGG" id="lho:LOOC260_107240"/>
<evidence type="ECO:0000256" key="7">
    <source>
        <dbReference type="ARBA" id="ARBA00023065"/>
    </source>
</evidence>
<evidence type="ECO:0000256" key="8">
    <source>
        <dbReference type="ARBA" id="ARBA00023136"/>
    </source>
</evidence>
<feature type="transmembrane region" description="Helical" evidence="10">
    <location>
        <begin position="348"/>
        <end position="368"/>
    </location>
</feature>
<keyword evidence="7" id="KW-0406">Ion transport</keyword>
<dbReference type="GO" id="GO:0051453">
    <property type="term" value="P:regulation of intracellular pH"/>
    <property type="evidence" value="ECO:0007669"/>
    <property type="project" value="TreeGrafter"/>
</dbReference>